<feature type="compositionally biased region" description="Basic residues" evidence="1">
    <location>
        <begin position="1"/>
        <end position="12"/>
    </location>
</feature>
<organism evidence="2 3">
    <name type="scientific">Mycolicibacterium moriokaense</name>
    <dbReference type="NCBI Taxonomy" id="39691"/>
    <lineage>
        <taxon>Bacteria</taxon>
        <taxon>Bacillati</taxon>
        <taxon>Actinomycetota</taxon>
        <taxon>Actinomycetes</taxon>
        <taxon>Mycobacteriales</taxon>
        <taxon>Mycobacteriaceae</taxon>
        <taxon>Mycolicibacterium</taxon>
    </lineage>
</organism>
<comment type="caution">
    <text evidence="2">The sequence shown here is derived from an EMBL/GenBank/DDBJ whole genome shotgun (WGS) entry which is preliminary data.</text>
</comment>
<evidence type="ECO:0000256" key="1">
    <source>
        <dbReference type="SAM" id="MobiDB-lite"/>
    </source>
</evidence>
<accession>A0A318HIK3</accession>
<feature type="compositionally biased region" description="Pro residues" evidence="1">
    <location>
        <begin position="21"/>
        <end position="42"/>
    </location>
</feature>
<reference evidence="2 3" key="2">
    <citation type="submission" date="2018-06" db="EMBL/GenBank/DDBJ databases">
        <title>Sequencing of bacterial isolates from soil warming experiment in Harvard Forest, Massachusetts, USA.</title>
        <authorList>
            <person name="Deangelis K.PhD."/>
        </authorList>
    </citation>
    <scope>NUCLEOTIDE SEQUENCE [LARGE SCALE GENOMIC DNA]</scope>
    <source>
        <strain evidence="2 3">GAS496</strain>
    </source>
</reference>
<sequence>MMSFSFHRRGRRSSVPDIYRCPPPPPWPWNPPPPTKPPPPPKQKCATAVRIKGGRRRSVIDLYVARRLAHRAGARFLIWRNAGGSVGNWCGADGDRDSRGPEERGNVTQCGSHDVSPCNGDCFYLHSRISSRATHAVTAGTHRRCRQRESSVPRQRVTASCAATSLRRCPSAPVWVLLLAAMPSAGLPPQVCAAVLAPEFPASGVSRWVSAVATRVS</sequence>
<dbReference type="AlphaFoldDB" id="A0A318HIK3"/>
<gene>
    <name evidence="2" type="ORF">C8E89_13317</name>
</gene>
<dbReference type="Proteomes" id="UP000247781">
    <property type="component" value="Unassembled WGS sequence"/>
</dbReference>
<reference evidence="3" key="1">
    <citation type="submission" date="2018-05" db="EMBL/GenBank/DDBJ databases">
        <authorList>
            <person name="Deangelis K."/>
            <person name="Huntemann M."/>
            <person name="Clum A."/>
            <person name="Pillay M."/>
            <person name="Palaniappan K."/>
            <person name="Varghese N."/>
            <person name="Mikhailova N."/>
            <person name="Stamatis D."/>
            <person name="Reddy T."/>
            <person name="Daum C."/>
            <person name="Shapiro N."/>
            <person name="Ivanova N."/>
            <person name="Kyrpides N."/>
            <person name="Woyke T."/>
        </authorList>
    </citation>
    <scope>NUCLEOTIDE SEQUENCE [LARGE SCALE GENOMIC DNA]</scope>
    <source>
        <strain evidence="3">GAS496</strain>
    </source>
</reference>
<dbReference type="EMBL" id="QJJU01000033">
    <property type="protein sequence ID" value="PXX00756.1"/>
    <property type="molecule type" value="Genomic_DNA"/>
</dbReference>
<proteinExistence type="predicted"/>
<feature type="region of interest" description="Disordered" evidence="1">
    <location>
        <begin position="1"/>
        <end position="47"/>
    </location>
</feature>
<name>A0A318HIK3_9MYCO</name>
<protein>
    <submittedName>
        <fullName evidence="2">Uncharacterized protein</fullName>
    </submittedName>
</protein>
<evidence type="ECO:0000313" key="2">
    <source>
        <dbReference type="EMBL" id="PXX00756.1"/>
    </source>
</evidence>
<evidence type="ECO:0000313" key="3">
    <source>
        <dbReference type="Proteomes" id="UP000247781"/>
    </source>
</evidence>
<keyword evidence="3" id="KW-1185">Reference proteome</keyword>